<proteinExistence type="predicted"/>
<dbReference type="SUPFAM" id="SSF48695">
    <property type="entry name" value="Multiheme cytochromes"/>
    <property type="match status" value="1"/>
</dbReference>
<evidence type="ECO:0008006" key="4">
    <source>
        <dbReference type="Google" id="ProtNLM"/>
    </source>
</evidence>
<accession>A0A8J6TDA6</accession>
<dbReference type="EMBL" id="JACNJZ010000213">
    <property type="protein sequence ID" value="MBC8319024.1"/>
    <property type="molecule type" value="Genomic_DNA"/>
</dbReference>
<keyword evidence="1" id="KW-0732">Signal</keyword>
<dbReference type="AlphaFoldDB" id="A0A8J6TDA6"/>
<evidence type="ECO:0000313" key="3">
    <source>
        <dbReference type="Proteomes" id="UP000614424"/>
    </source>
</evidence>
<feature type="signal peptide" evidence="1">
    <location>
        <begin position="1"/>
        <end position="22"/>
    </location>
</feature>
<feature type="chain" id="PRO_5035284968" description="Cytochrome C" evidence="1">
    <location>
        <begin position="23"/>
        <end position="98"/>
    </location>
</feature>
<dbReference type="InterPro" id="IPR036280">
    <property type="entry name" value="Multihaem_cyt_sf"/>
</dbReference>
<dbReference type="Proteomes" id="UP000614424">
    <property type="component" value="Unassembled WGS sequence"/>
</dbReference>
<name>A0A8J6TDA6_9BACT</name>
<gene>
    <name evidence="2" type="ORF">H8E41_14090</name>
</gene>
<evidence type="ECO:0000313" key="2">
    <source>
        <dbReference type="EMBL" id="MBC8319024.1"/>
    </source>
</evidence>
<sequence>MGVKKILSITALAVLTSSTCWAGQNPDHAEIEGPFSTPMEVTATCLECHEDAATEVMATSHWTWDMEQEIDGEMVKRGKTNVLNNFCISVNSNWNTAP</sequence>
<comment type="caution">
    <text evidence="2">The sequence shown here is derived from an EMBL/GenBank/DDBJ whole genome shotgun (WGS) entry which is preliminary data.</text>
</comment>
<protein>
    <recommendedName>
        <fullName evidence="4">Cytochrome C</fullName>
    </recommendedName>
</protein>
<reference evidence="2 3" key="1">
    <citation type="submission" date="2020-08" db="EMBL/GenBank/DDBJ databases">
        <title>Bridging the membrane lipid divide: bacteria of the FCB group superphylum have the potential to synthesize archaeal ether lipids.</title>
        <authorList>
            <person name="Villanueva L."/>
            <person name="Von Meijenfeldt F.A.B."/>
            <person name="Westbye A.B."/>
            <person name="Yadav S."/>
            <person name="Hopmans E.C."/>
            <person name="Dutilh B.E."/>
            <person name="Sinninghe Damste J.S."/>
        </authorList>
    </citation>
    <scope>NUCLEOTIDE SEQUENCE [LARGE SCALE GENOMIC DNA]</scope>
    <source>
        <strain evidence="2">NIOZ-UU47</strain>
    </source>
</reference>
<evidence type="ECO:0000256" key="1">
    <source>
        <dbReference type="SAM" id="SignalP"/>
    </source>
</evidence>
<organism evidence="2 3">
    <name type="scientific">Candidatus Desulfobia pelagia</name>
    <dbReference type="NCBI Taxonomy" id="2841692"/>
    <lineage>
        <taxon>Bacteria</taxon>
        <taxon>Pseudomonadati</taxon>
        <taxon>Thermodesulfobacteriota</taxon>
        <taxon>Desulfobulbia</taxon>
        <taxon>Desulfobulbales</taxon>
        <taxon>Desulfobulbaceae</taxon>
        <taxon>Candidatus Desulfobia</taxon>
    </lineage>
</organism>